<dbReference type="CDD" id="cd01392">
    <property type="entry name" value="HTH_LacI"/>
    <property type="match status" value="1"/>
</dbReference>
<dbReference type="PANTHER" id="PTHR30146:SF153">
    <property type="entry name" value="LACTOSE OPERON REPRESSOR"/>
    <property type="match status" value="1"/>
</dbReference>
<evidence type="ECO:0000313" key="6">
    <source>
        <dbReference type="Proteomes" id="UP000269438"/>
    </source>
</evidence>
<dbReference type="GO" id="GO:0003700">
    <property type="term" value="F:DNA-binding transcription factor activity"/>
    <property type="evidence" value="ECO:0007669"/>
    <property type="project" value="TreeGrafter"/>
</dbReference>
<dbReference type="SUPFAM" id="SSF53822">
    <property type="entry name" value="Periplasmic binding protein-like I"/>
    <property type="match status" value="1"/>
</dbReference>
<dbReference type="PANTHER" id="PTHR30146">
    <property type="entry name" value="LACI-RELATED TRANSCRIPTIONAL REPRESSOR"/>
    <property type="match status" value="1"/>
</dbReference>
<feature type="domain" description="HTH lacI-type" evidence="4">
    <location>
        <begin position="2"/>
        <end position="56"/>
    </location>
</feature>
<dbReference type="PROSITE" id="PS50932">
    <property type="entry name" value="HTH_LACI_2"/>
    <property type="match status" value="1"/>
</dbReference>
<evidence type="ECO:0000259" key="4">
    <source>
        <dbReference type="PROSITE" id="PS50932"/>
    </source>
</evidence>
<evidence type="ECO:0000256" key="1">
    <source>
        <dbReference type="ARBA" id="ARBA00023015"/>
    </source>
</evidence>
<dbReference type="EMBL" id="RCUY01000002">
    <property type="protein sequence ID" value="RLP83806.1"/>
    <property type="molecule type" value="Genomic_DNA"/>
</dbReference>
<gene>
    <name evidence="5" type="ORF">D9V34_03070</name>
</gene>
<keyword evidence="6" id="KW-1185">Reference proteome</keyword>
<protein>
    <submittedName>
        <fullName evidence="5">LacI family transcriptional regulator</fullName>
    </submittedName>
</protein>
<sequence length="361" mass="37896">MVGIDEVAERARVSTATVSRALSGRGYVAEGTRARVHEAARELGYVVSAGASALASGRTRNVGVVVPFLSHWFFAAVVEGAQSALQEHGYDLTLYNLSGGADARARVFDDLLLRQRVDAVLAIGLELTPEEAGRLHSLRKPVVGLGGPLPGVPALGIDDRAAVRLATEHLISLGHERIGYIGGSADFDLDFHLPTMRQLGYRDALTEAGIEIDPKIERGADFTLRGGNDAAKQLLGAPRNRPTAIVAASDVMAIGAILAARELGLNIPSDLSVTGLDGIPDGEFFGLTTVAQYPAEQGRHVAQLLIDRLAGLVEDPAPDTASARLENGVAPAATSPTAGPALARELPVELIVRESTARPRP</sequence>
<dbReference type="OrthoDB" id="3510266at2"/>
<dbReference type="AlphaFoldDB" id="A0A3L7ATP6"/>
<dbReference type="SUPFAM" id="SSF47413">
    <property type="entry name" value="lambda repressor-like DNA-binding domains"/>
    <property type="match status" value="1"/>
</dbReference>
<dbReference type="Pfam" id="PF00356">
    <property type="entry name" value="LacI"/>
    <property type="match status" value="1"/>
</dbReference>
<dbReference type="SMART" id="SM00354">
    <property type="entry name" value="HTH_LACI"/>
    <property type="match status" value="1"/>
</dbReference>
<dbReference type="Gene3D" id="3.40.50.2300">
    <property type="match status" value="2"/>
</dbReference>
<keyword evidence="3" id="KW-0804">Transcription</keyword>
<comment type="caution">
    <text evidence="5">The sequence shown here is derived from an EMBL/GenBank/DDBJ whole genome shotgun (WGS) entry which is preliminary data.</text>
</comment>
<keyword evidence="1" id="KW-0805">Transcription regulation</keyword>
<dbReference type="Pfam" id="PF13377">
    <property type="entry name" value="Peripla_BP_3"/>
    <property type="match status" value="1"/>
</dbReference>
<dbReference type="InterPro" id="IPR000843">
    <property type="entry name" value="HTH_LacI"/>
</dbReference>
<accession>A0A3L7ATP6</accession>
<dbReference type="RefSeq" id="WP_121687465.1">
    <property type="nucleotide sequence ID" value="NZ_RCUY01000002.1"/>
</dbReference>
<dbReference type="InterPro" id="IPR046335">
    <property type="entry name" value="LacI/GalR-like_sensor"/>
</dbReference>
<dbReference type="Gene3D" id="1.10.260.40">
    <property type="entry name" value="lambda repressor-like DNA-binding domains"/>
    <property type="match status" value="1"/>
</dbReference>
<organism evidence="5 6">
    <name type="scientific">Mycetocola lacteus</name>
    <dbReference type="NCBI Taxonomy" id="76637"/>
    <lineage>
        <taxon>Bacteria</taxon>
        <taxon>Bacillati</taxon>
        <taxon>Actinomycetota</taxon>
        <taxon>Actinomycetes</taxon>
        <taxon>Micrococcales</taxon>
        <taxon>Microbacteriaceae</taxon>
        <taxon>Mycetocola</taxon>
    </lineage>
</organism>
<evidence type="ECO:0000313" key="5">
    <source>
        <dbReference type="EMBL" id="RLP83806.1"/>
    </source>
</evidence>
<keyword evidence="2" id="KW-0238">DNA-binding</keyword>
<reference evidence="5 6" key="1">
    <citation type="submission" date="2018-10" db="EMBL/GenBank/DDBJ databases">
        <authorList>
            <person name="Li J."/>
        </authorList>
    </citation>
    <scope>NUCLEOTIDE SEQUENCE [LARGE SCALE GENOMIC DNA]</scope>
    <source>
        <strain evidence="5 6">JCM 11654</strain>
    </source>
</reference>
<evidence type="ECO:0000256" key="2">
    <source>
        <dbReference type="ARBA" id="ARBA00023125"/>
    </source>
</evidence>
<evidence type="ECO:0000256" key="3">
    <source>
        <dbReference type="ARBA" id="ARBA00023163"/>
    </source>
</evidence>
<dbReference type="InterPro" id="IPR010982">
    <property type="entry name" value="Lambda_DNA-bd_dom_sf"/>
</dbReference>
<name>A0A3L7ATP6_9MICO</name>
<dbReference type="CDD" id="cd06267">
    <property type="entry name" value="PBP1_LacI_sugar_binding-like"/>
    <property type="match status" value="1"/>
</dbReference>
<dbReference type="PROSITE" id="PS00356">
    <property type="entry name" value="HTH_LACI_1"/>
    <property type="match status" value="1"/>
</dbReference>
<proteinExistence type="predicted"/>
<dbReference type="InterPro" id="IPR028082">
    <property type="entry name" value="Peripla_BP_I"/>
</dbReference>
<dbReference type="GO" id="GO:0000976">
    <property type="term" value="F:transcription cis-regulatory region binding"/>
    <property type="evidence" value="ECO:0007669"/>
    <property type="project" value="TreeGrafter"/>
</dbReference>
<dbReference type="Proteomes" id="UP000269438">
    <property type="component" value="Unassembled WGS sequence"/>
</dbReference>